<keyword evidence="1" id="KW-0548">Nucleotidyltransferase</keyword>
<dbReference type="EMBL" id="BKCJ010202290">
    <property type="protein sequence ID" value="GEY70953.1"/>
    <property type="molecule type" value="Genomic_DNA"/>
</dbReference>
<name>A0A699HSE0_TANCI</name>
<dbReference type="AlphaFoldDB" id="A0A699HSE0"/>
<dbReference type="GO" id="GO:0003964">
    <property type="term" value="F:RNA-directed DNA polymerase activity"/>
    <property type="evidence" value="ECO:0007669"/>
    <property type="project" value="UniProtKB-KW"/>
</dbReference>
<reference evidence="1" key="1">
    <citation type="journal article" date="2019" name="Sci. Rep.">
        <title>Draft genome of Tanacetum cinerariifolium, the natural source of mosquito coil.</title>
        <authorList>
            <person name="Yamashiro T."/>
            <person name="Shiraishi A."/>
            <person name="Satake H."/>
            <person name="Nakayama K."/>
        </authorList>
    </citation>
    <scope>NUCLEOTIDE SEQUENCE</scope>
</reference>
<sequence length="397" mass="45409">GDRKIAWVKWSKVLASKKYRGLGVSSFYALNRAFLFKWVWRYLSHDNSLCSRVISAIHGLNGQVFSAAFSSTRSSIINEVNSLKDKGVDLISHCKIRVGKGKCTSFWNDLWIGDSLLKLSFPRLYALEEKKHISVADKMRTSFSFSFRRPVRGGVESQQHDHLSVLLDSIILSNMEDIWFWDLNGDGVFRVKDVRILLDEAFLPKMEVPTRWIKSIPIKEAKPETKTTSYPRIFPKQKVKSPFETFFMNETLKANHMSSIAKEHLIYAVESLEKAHMLNCKPSWTFVDTESKLGVGGDPVSDPILYRSLAGSLQYFTFTRPDISYAVQQICLHMHDPREPHLSALKRILCTEAEYRGVANVVAETCWLHNLLRELHTPLSSAMLVYCDNVNVVLFIL</sequence>
<keyword evidence="1" id="KW-0695">RNA-directed DNA polymerase</keyword>
<comment type="caution">
    <text evidence="1">The sequence shown here is derived from an EMBL/GenBank/DDBJ whole genome shotgun (WGS) entry which is preliminary data.</text>
</comment>
<organism evidence="1">
    <name type="scientific">Tanacetum cinerariifolium</name>
    <name type="common">Dalmatian daisy</name>
    <name type="synonym">Chrysanthemum cinerariifolium</name>
    <dbReference type="NCBI Taxonomy" id="118510"/>
    <lineage>
        <taxon>Eukaryota</taxon>
        <taxon>Viridiplantae</taxon>
        <taxon>Streptophyta</taxon>
        <taxon>Embryophyta</taxon>
        <taxon>Tracheophyta</taxon>
        <taxon>Spermatophyta</taxon>
        <taxon>Magnoliopsida</taxon>
        <taxon>eudicotyledons</taxon>
        <taxon>Gunneridae</taxon>
        <taxon>Pentapetalae</taxon>
        <taxon>asterids</taxon>
        <taxon>campanulids</taxon>
        <taxon>Asterales</taxon>
        <taxon>Asteraceae</taxon>
        <taxon>Asteroideae</taxon>
        <taxon>Anthemideae</taxon>
        <taxon>Anthemidinae</taxon>
        <taxon>Tanacetum</taxon>
    </lineage>
</organism>
<proteinExistence type="predicted"/>
<keyword evidence="1" id="KW-0808">Transferase</keyword>
<accession>A0A699HSE0</accession>
<dbReference type="PANTHER" id="PTHR11439">
    <property type="entry name" value="GAG-POL-RELATED RETROTRANSPOSON"/>
    <property type="match status" value="1"/>
</dbReference>
<protein>
    <submittedName>
        <fullName evidence="1">RNA-directed DNA polymerase, eukaryota</fullName>
    </submittedName>
</protein>
<dbReference type="PANTHER" id="PTHR11439:SF524">
    <property type="entry name" value="RNA-DIRECTED DNA POLYMERASE, PROTEIN KINASE RLK-PELLE-DLSV FAMILY"/>
    <property type="match status" value="1"/>
</dbReference>
<feature type="non-terminal residue" evidence="1">
    <location>
        <position position="1"/>
    </location>
</feature>
<gene>
    <name evidence="1" type="ORF">Tci_442927</name>
</gene>
<evidence type="ECO:0000313" key="1">
    <source>
        <dbReference type="EMBL" id="GEY70953.1"/>
    </source>
</evidence>